<dbReference type="EMBL" id="JAIVGD010000028">
    <property type="protein sequence ID" value="KAH0737322.1"/>
    <property type="molecule type" value="Genomic_DNA"/>
</dbReference>
<dbReference type="Proteomes" id="UP000826656">
    <property type="component" value="Unassembled WGS sequence"/>
</dbReference>
<feature type="region of interest" description="Disordered" evidence="1">
    <location>
        <begin position="1"/>
        <end position="33"/>
    </location>
</feature>
<evidence type="ECO:0000313" key="3">
    <source>
        <dbReference type="Proteomes" id="UP000826656"/>
    </source>
</evidence>
<evidence type="ECO:0000313" key="2">
    <source>
        <dbReference type="EMBL" id="KAH0737322.1"/>
    </source>
</evidence>
<feature type="compositionally biased region" description="Basic residues" evidence="1">
    <location>
        <begin position="13"/>
        <end position="22"/>
    </location>
</feature>
<gene>
    <name evidence="2" type="ORF">KY290_036027</name>
</gene>
<name>A0ABQ7TRK2_SOLTU</name>
<keyword evidence="3" id="KW-1185">Reference proteome</keyword>
<protein>
    <submittedName>
        <fullName evidence="2">Uncharacterized protein</fullName>
    </submittedName>
</protein>
<reference evidence="2 3" key="1">
    <citation type="journal article" date="2021" name="bioRxiv">
        <title>Chromosome-scale and haplotype-resolved genome assembly of a tetraploid potato cultivar.</title>
        <authorList>
            <person name="Sun H."/>
            <person name="Jiao W.-B."/>
            <person name="Krause K."/>
            <person name="Campoy J.A."/>
            <person name="Goel M."/>
            <person name="Folz-Donahue K."/>
            <person name="Kukat C."/>
            <person name="Huettel B."/>
            <person name="Schneeberger K."/>
        </authorList>
    </citation>
    <scope>NUCLEOTIDE SEQUENCE [LARGE SCALE GENOMIC DNA]</scope>
    <source>
        <strain evidence="2">SolTubOtavaFocal</strain>
        <tissue evidence="2">Leaves</tissue>
    </source>
</reference>
<proteinExistence type="predicted"/>
<comment type="caution">
    <text evidence="2">The sequence shown here is derived from an EMBL/GenBank/DDBJ whole genome shotgun (WGS) entry which is preliminary data.</text>
</comment>
<sequence length="50" mass="5690">MGWFPCSGALKQTSKKRKKKKKDSTNSVQLGSGNYKNAYLSYKKTNLMIM</sequence>
<organism evidence="2 3">
    <name type="scientific">Solanum tuberosum</name>
    <name type="common">Potato</name>
    <dbReference type="NCBI Taxonomy" id="4113"/>
    <lineage>
        <taxon>Eukaryota</taxon>
        <taxon>Viridiplantae</taxon>
        <taxon>Streptophyta</taxon>
        <taxon>Embryophyta</taxon>
        <taxon>Tracheophyta</taxon>
        <taxon>Spermatophyta</taxon>
        <taxon>Magnoliopsida</taxon>
        <taxon>eudicotyledons</taxon>
        <taxon>Gunneridae</taxon>
        <taxon>Pentapetalae</taxon>
        <taxon>asterids</taxon>
        <taxon>lamiids</taxon>
        <taxon>Solanales</taxon>
        <taxon>Solanaceae</taxon>
        <taxon>Solanoideae</taxon>
        <taxon>Solaneae</taxon>
        <taxon>Solanum</taxon>
    </lineage>
</organism>
<accession>A0ABQ7TRK2</accession>
<evidence type="ECO:0000256" key="1">
    <source>
        <dbReference type="SAM" id="MobiDB-lite"/>
    </source>
</evidence>